<dbReference type="SUPFAM" id="SSF81383">
    <property type="entry name" value="F-box domain"/>
    <property type="match status" value="1"/>
</dbReference>
<feature type="region of interest" description="Disordered" evidence="1">
    <location>
        <begin position="1"/>
        <end position="46"/>
    </location>
</feature>
<organism evidence="2">
    <name type="scientific">Mytilinidion resinicola</name>
    <dbReference type="NCBI Taxonomy" id="574789"/>
    <lineage>
        <taxon>Eukaryota</taxon>
        <taxon>Fungi</taxon>
        <taxon>Dikarya</taxon>
        <taxon>Ascomycota</taxon>
        <taxon>Pezizomycotina</taxon>
        <taxon>Dothideomycetes</taxon>
        <taxon>Pleosporomycetidae</taxon>
        <taxon>Mytilinidiales</taxon>
        <taxon>Mytilinidiaceae</taxon>
        <taxon>Mytilinidion</taxon>
    </lineage>
</organism>
<dbReference type="OrthoDB" id="5281164at2759"/>
<feature type="region of interest" description="Disordered" evidence="1">
    <location>
        <begin position="123"/>
        <end position="146"/>
    </location>
</feature>
<protein>
    <recommendedName>
        <fullName evidence="5">F-box domain-containing protein</fullName>
    </recommendedName>
</protein>
<evidence type="ECO:0008006" key="5">
    <source>
        <dbReference type="Google" id="ProtNLM"/>
    </source>
</evidence>
<feature type="compositionally biased region" description="Basic residues" evidence="1">
    <location>
        <begin position="32"/>
        <end position="41"/>
    </location>
</feature>
<sequence length="422" mass="47227">MSKKTPFSNIHDTKDEDLWTYTGPPVKGTGKNTHKRRTRKQQMKEKSIWDIPAKPVVQESVEDLEGWRSFKGPSFRPKKAMSAGNSIVPKKPVLKRRSEEDLWAIPTTEKDFNEQASKMEDVVWSSKPTEVRNPPSSGFEPPNLVDPKAYTTMPKASTPPDPMQIKVSETIWRLEREQARLPPQPPQSAPSTLTSPKTETTAPPPFSLLLSLPTELQLSITDLLPTETILALRTTCHHLHTLLPPPSLGPLLALERTPWARNRRFPLWTCSLCLRLRPAPAFADTMVRGARGLNGKEPHKRFCVACGIRPDPGTRASRYAPGSEVIVSGVRHVFCRECRGYERELGGKGTGVCRGCHEEMGLGGMVRGVERGVNPGREKRARRGWRRGGVLGGRDPYGYESEDCELLDGYDSDFWESYDPAD</sequence>
<dbReference type="AlphaFoldDB" id="A0A6A6YJ47"/>
<name>A0A6A6YJ47_9PEZI</name>
<dbReference type="EMBL" id="MU003704">
    <property type="protein sequence ID" value="KAF2807947.1"/>
    <property type="molecule type" value="Genomic_DNA"/>
</dbReference>
<dbReference type="Proteomes" id="UP000504636">
    <property type="component" value="Unplaced"/>
</dbReference>
<feature type="compositionally biased region" description="Polar residues" evidence="1">
    <location>
        <begin position="189"/>
        <end position="199"/>
    </location>
</feature>
<keyword evidence="3" id="KW-1185">Reference proteome</keyword>
<feature type="region of interest" description="Disordered" evidence="1">
    <location>
        <begin position="179"/>
        <end position="202"/>
    </location>
</feature>
<proteinExistence type="predicted"/>
<reference evidence="4" key="2">
    <citation type="submission" date="2020-04" db="EMBL/GenBank/DDBJ databases">
        <authorList>
            <consortium name="NCBI Genome Project"/>
        </authorList>
    </citation>
    <scope>NUCLEOTIDE SEQUENCE</scope>
    <source>
        <strain evidence="4">CBS 304.34</strain>
    </source>
</reference>
<feature type="compositionally biased region" description="Polar residues" evidence="1">
    <location>
        <begin position="1"/>
        <end position="10"/>
    </location>
</feature>
<feature type="region of interest" description="Disordered" evidence="1">
    <location>
        <begin position="68"/>
        <end position="90"/>
    </location>
</feature>
<evidence type="ECO:0000313" key="3">
    <source>
        <dbReference type="Proteomes" id="UP000504636"/>
    </source>
</evidence>
<accession>A0A6A6YJ47</accession>
<evidence type="ECO:0000313" key="4">
    <source>
        <dbReference type="RefSeq" id="XP_033574911.1"/>
    </source>
</evidence>
<reference evidence="4" key="3">
    <citation type="submission" date="2025-04" db="UniProtKB">
        <authorList>
            <consortium name="RefSeq"/>
        </authorList>
    </citation>
    <scope>IDENTIFICATION</scope>
    <source>
        <strain evidence="4">CBS 304.34</strain>
    </source>
</reference>
<reference evidence="2 4" key="1">
    <citation type="journal article" date="2020" name="Stud. Mycol.">
        <title>101 Dothideomycetes genomes: a test case for predicting lifestyles and emergence of pathogens.</title>
        <authorList>
            <person name="Haridas S."/>
            <person name="Albert R."/>
            <person name="Binder M."/>
            <person name="Bloem J."/>
            <person name="Labutti K."/>
            <person name="Salamov A."/>
            <person name="Andreopoulos B."/>
            <person name="Baker S."/>
            <person name="Barry K."/>
            <person name="Bills G."/>
            <person name="Bluhm B."/>
            <person name="Cannon C."/>
            <person name="Castanera R."/>
            <person name="Culley D."/>
            <person name="Daum C."/>
            <person name="Ezra D."/>
            <person name="Gonzalez J."/>
            <person name="Henrissat B."/>
            <person name="Kuo A."/>
            <person name="Liang C."/>
            <person name="Lipzen A."/>
            <person name="Lutzoni F."/>
            <person name="Magnuson J."/>
            <person name="Mondo S."/>
            <person name="Nolan M."/>
            <person name="Ohm R."/>
            <person name="Pangilinan J."/>
            <person name="Park H.-J."/>
            <person name="Ramirez L."/>
            <person name="Alfaro M."/>
            <person name="Sun H."/>
            <person name="Tritt A."/>
            <person name="Yoshinaga Y."/>
            <person name="Zwiers L.-H."/>
            <person name="Turgeon B."/>
            <person name="Goodwin S."/>
            <person name="Spatafora J."/>
            <person name="Crous P."/>
            <person name="Grigoriev I."/>
        </authorList>
    </citation>
    <scope>NUCLEOTIDE SEQUENCE</scope>
    <source>
        <strain evidence="2 4">CBS 304.34</strain>
    </source>
</reference>
<gene>
    <name evidence="2 4" type="ORF">BDZ99DRAFT_522553</name>
</gene>
<evidence type="ECO:0000256" key="1">
    <source>
        <dbReference type="SAM" id="MobiDB-lite"/>
    </source>
</evidence>
<dbReference type="RefSeq" id="XP_033574911.1">
    <property type="nucleotide sequence ID" value="XM_033725708.1"/>
</dbReference>
<dbReference type="InterPro" id="IPR036047">
    <property type="entry name" value="F-box-like_dom_sf"/>
</dbReference>
<evidence type="ECO:0000313" key="2">
    <source>
        <dbReference type="EMBL" id="KAF2807947.1"/>
    </source>
</evidence>
<dbReference type="GeneID" id="54466601"/>